<dbReference type="SUPFAM" id="SSF57850">
    <property type="entry name" value="RING/U-box"/>
    <property type="match status" value="1"/>
</dbReference>
<dbReference type="GO" id="GO:0000724">
    <property type="term" value="P:double-strand break repair via homologous recombination"/>
    <property type="evidence" value="ECO:0007669"/>
    <property type="project" value="InterPro"/>
</dbReference>
<dbReference type="GO" id="GO:0061665">
    <property type="term" value="F:SUMO ligase activity"/>
    <property type="evidence" value="ECO:0007669"/>
    <property type="project" value="TreeGrafter"/>
</dbReference>
<evidence type="ECO:0000256" key="7">
    <source>
        <dbReference type="ARBA" id="ARBA00022786"/>
    </source>
</evidence>
<sequence length="396" mass="45456">MSVESVDNSHDEKNSHDYKRDSSNEEDSEHESVTLTSYESLQRPLIKIVDDWQGLGEKLESEVFQHIIDAASSLSENPGQDHPVKTEWKKDNKFAPALQRLIDLQKEHFIDMLTYQKLATQIAESQPGSLNGINWGKRIEEIRNEVLVSNQSEINRFHKNKISSGMASLAEASKLANIDQVSIISNESAFDRSMEKDIHSDEEMTNDDLSVLRNRRSEGLNCPLTTKRLVHPYRGDGCRHVFERDAVFHHIQTNNQKNKQAECPLPGCRAILTRDNMRRCLETEKRLQHADARASLQRLERRDSQSGRLEGNSESQLDFASEKIITIRFFLIYREIPSTILLVKILSQSFVSRLTLFNVLYDSQFNVVLKLRISISQAIASTLFAVFVRRCERLKT</sequence>
<dbReference type="GO" id="GO:0008270">
    <property type="term" value="F:zinc ion binding"/>
    <property type="evidence" value="ECO:0007669"/>
    <property type="project" value="UniProtKB-KW"/>
</dbReference>
<evidence type="ECO:0000256" key="9">
    <source>
        <dbReference type="ARBA" id="ARBA00023242"/>
    </source>
</evidence>
<reference evidence="13 14" key="1">
    <citation type="journal article" date="2013" name="Curr. Biol.">
        <title>The Genome of the Foraminiferan Reticulomyxa filosa.</title>
        <authorList>
            <person name="Glockner G."/>
            <person name="Hulsmann N."/>
            <person name="Schleicher M."/>
            <person name="Noegel A.A."/>
            <person name="Eichinger L."/>
            <person name="Gallinger C."/>
            <person name="Pawlowski J."/>
            <person name="Sierra R."/>
            <person name="Euteneuer U."/>
            <person name="Pillet L."/>
            <person name="Moustafa A."/>
            <person name="Platzer M."/>
            <person name="Groth M."/>
            <person name="Szafranski K."/>
            <person name="Schliwa M."/>
        </authorList>
    </citation>
    <scope>NUCLEOTIDE SEQUENCE [LARGE SCALE GENOMIC DNA]</scope>
</reference>
<dbReference type="CDD" id="cd16651">
    <property type="entry name" value="SPL-RING_NSE2"/>
    <property type="match status" value="1"/>
</dbReference>
<comment type="subcellular location">
    <subcellularLocation>
        <location evidence="1">Nucleus</location>
    </subcellularLocation>
</comment>
<name>X6NBR7_RETFI</name>
<feature type="region of interest" description="Disordered" evidence="11">
    <location>
        <begin position="1"/>
        <end position="36"/>
    </location>
</feature>
<dbReference type="GO" id="GO:0016925">
    <property type="term" value="P:protein sumoylation"/>
    <property type="evidence" value="ECO:0007669"/>
    <property type="project" value="UniProtKB-UniPathway"/>
</dbReference>
<evidence type="ECO:0000313" key="13">
    <source>
        <dbReference type="EMBL" id="ETO22767.1"/>
    </source>
</evidence>
<dbReference type="UniPathway" id="UPA00886"/>
<feature type="compositionally biased region" description="Basic and acidic residues" evidence="11">
    <location>
        <begin position="7"/>
        <end position="23"/>
    </location>
</feature>
<evidence type="ECO:0000256" key="4">
    <source>
        <dbReference type="ARBA" id="ARBA00022679"/>
    </source>
</evidence>
<keyword evidence="14" id="KW-1185">Reference proteome</keyword>
<keyword evidence="4" id="KW-0808">Transferase</keyword>
<dbReference type="PANTHER" id="PTHR21330:SF1">
    <property type="entry name" value="E3 SUMO-PROTEIN LIGASE NSE2"/>
    <property type="match status" value="1"/>
</dbReference>
<evidence type="ECO:0000259" key="12">
    <source>
        <dbReference type="PROSITE" id="PS51044"/>
    </source>
</evidence>
<dbReference type="AlphaFoldDB" id="X6NBR7"/>
<dbReference type="PANTHER" id="PTHR21330">
    <property type="entry name" value="E3 SUMO-PROTEIN LIGASE NSE2"/>
    <property type="match status" value="1"/>
</dbReference>
<evidence type="ECO:0000256" key="8">
    <source>
        <dbReference type="ARBA" id="ARBA00022833"/>
    </source>
</evidence>
<evidence type="ECO:0000256" key="10">
    <source>
        <dbReference type="PROSITE-ProRule" id="PRU00452"/>
    </source>
</evidence>
<dbReference type="EMBL" id="ASPP01010489">
    <property type="protein sequence ID" value="ETO22767.1"/>
    <property type="molecule type" value="Genomic_DNA"/>
</dbReference>
<feature type="domain" description="SP-RING-type" evidence="12">
    <location>
        <begin position="200"/>
        <end position="296"/>
    </location>
</feature>
<evidence type="ECO:0000256" key="1">
    <source>
        <dbReference type="ARBA" id="ARBA00004123"/>
    </source>
</evidence>
<dbReference type="Pfam" id="PF11789">
    <property type="entry name" value="zf-Nse"/>
    <property type="match status" value="1"/>
</dbReference>
<evidence type="ECO:0000256" key="11">
    <source>
        <dbReference type="SAM" id="MobiDB-lite"/>
    </source>
</evidence>
<dbReference type="InterPro" id="IPR013083">
    <property type="entry name" value="Znf_RING/FYVE/PHD"/>
</dbReference>
<evidence type="ECO:0000256" key="2">
    <source>
        <dbReference type="ARBA" id="ARBA00004718"/>
    </source>
</evidence>
<proteinExistence type="inferred from homology"/>
<dbReference type="Gene3D" id="3.30.40.10">
    <property type="entry name" value="Zinc/RING finger domain, C3HC4 (zinc finger)"/>
    <property type="match status" value="1"/>
</dbReference>
<evidence type="ECO:0000256" key="3">
    <source>
        <dbReference type="ARBA" id="ARBA00008212"/>
    </source>
</evidence>
<comment type="caution">
    <text evidence="13">The sequence shown here is derived from an EMBL/GenBank/DDBJ whole genome shotgun (WGS) entry which is preliminary data.</text>
</comment>
<dbReference type="OrthoDB" id="26899at2759"/>
<evidence type="ECO:0000313" key="14">
    <source>
        <dbReference type="Proteomes" id="UP000023152"/>
    </source>
</evidence>
<evidence type="ECO:0000256" key="5">
    <source>
        <dbReference type="ARBA" id="ARBA00022723"/>
    </source>
</evidence>
<dbReference type="InterPro" id="IPR026846">
    <property type="entry name" value="Nse2(Mms21)"/>
</dbReference>
<protein>
    <recommendedName>
        <fullName evidence="12">SP-RING-type domain-containing protein</fullName>
    </recommendedName>
</protein>
<keyword evidence="5" id="KW-0479">Metal-binding</keyword>
<keyword evidence="9" id="KW-0539">Nucleus</keyword>
<dbReference type="GO" id="GO:0005634">
    <property type="term" value="C:nucleus"/>
    <property type="evidence" value="ECO:0007669"/>
    <property type="project" value="UniProtKB-SubCell"/>
</dbReference>
<evidence type="ECO:0000256" key="6">
    <source>
        <dbReference type="ARBA" id="ARBA00022771"/>
    </source>
</evidence>
<organism evidence="13 14">
    <name type="scientific">Reticulomyxa filosa</name>
    <dbReference type="NCBI Taxonomy" id="46433"/>
    <lineage>
        <taxon>Eukaryota</taxon>
        <taxon>Sar</taxon>
        <taxon>Rhizaria</taxon>
        <taxon>Retaria</taxon>
        <taxon>Foraminifera</taxon>
        <taxon>Monothalamids</taxon>
        <taxon>Reticulomyxidae</taxon>
        <taxon>Reticulomyxa</taxon>
    </lineage>
</organism>
<comment type="similarity">
    <text evidence="3">Belongs to the NSE2 family.</text>
</comment>
<dbReference type="Proteomes" id="UP000023152">
    <property type="component" value="Unassembled WGS sequence"/>
</dbReference>
<dbReference type="GO" id="GO:0030915">
    <property type="term" value="C:Smc5-Smc6 complex"/>
    <property type="evidence" value="ECO:0007669"/>
    <property type="project" value="InterPro"/>
</dbReference>
<accession>X6NBR7</accession>
<dbReference type="PROSITE" id="PS51044">
    <property type="entry name" value="ZF_SP_RING"/>
    <property type="match status" value="1"/>
</dbReference>
<keyword evidence="7" id="KW-0833">Ubl conjugation pathway</keyword>
<dbReference type="InterPro" id="IPR004181">
    <property type="entry name" value="Znf_MIZ"/>
</dbReference>
<gene>
    <name evidence="13" type="ORF">RFI_14426</name>
</gene>
<keyword evidence="8" id="KW-0862">Zinc</keyword>
<comment type="pathway">
    <text evidence="2">Protein modification; protein sumoylation.</text>
</comment>
<keyword evidence="6 10" id="KW-0863">Zinc-finger</keyword>